<dbReference type="PROSITE" id="PS51318">
    <property type="entry name" value="TAT"/>
    <property type="match status" value="1"/>
</dbReference>
<reference evidence="2" key="1">
    <citation type="journal article" date="1999" name="Microbiology">
        <title>The oxygenase component of the 2-aminobenzenesulfonate dioxygenase system from Alcaligenes sp. strain O-1.</title>
        <authorList>
            <person name="Mampel J."/>
            <person name="Ruff J."/>
            <person name="Junker F."/>
            <person name="Cook A.M."/>
        </authorList>
    </citation>
    <scope>NUCLEOTIDE SEQUENCE</scope>
    <source>
        <strain evidence="2">O-1</strain>
        <plasmid evidence="2">unnamed</plasmid>
    </source>
</reference>
<dbReference type="SUPFAM" id="SSF53850">
    <property type="entry name" value="Periplasmic binding protein-like II"/>
    <property type="match status" value="1"/>
</dbReference>
<dbReference type="Pfam" id="PF13379">
    <property type="entry name" value="NMT1_2"/>
    <property type="match status" value="1"/>
</dbReference>
<dbReference type="Gene3D" id="3.40.190.10">
    <property type="entry name" value="Periplasmic binding protein-like II"/>
    <property type="match status" value="1"/>
</dbReference>
<protein>
    <submittedName>
        <fullName evidence="2">AbsT3</fullName>
    </submittedName>
</protein>
<sequence length="118" mass="12278">MIKHSANWTRRSVLKVGAAAALGVAGAASAKGGDRLKIGYLPVNVMLPVYSEEAGFWKDAGLEVELFRAQGGPAILQALLSGAIPAGDVGVAPAVIAGMTDRFALREHERLTGRKILA</sequence>
<organism evidence="2">
    <name type="scientific">Alcaligenes sp. O-1</name>
    <dbReference type="NCBI Taxonomy" id="108557"/>
    <lineage>
        <taxon>Bacteria</taxon>
        <taxon>Pseudomonadati</taxon>
        <taxon>Pseudomonadota</taxon>
        <taxon>Betaproteobacteria</taxon>
        <taxon>Burkholderiales</taxon>
        <taxon>Alcaligenaceae</taxon>
        <taxon>Alcaligenes</taxon>
    </lineage>
</organism>
<accession>Q3LFK9</accession>
<evidence type="ECO:0000313" key="2">
    <source>
        <dbReference type="EMBL" id="ABA54728.1"/>
    </source>
</evidence>
<keyword evidence="2" id="KW-0614">Plasmid</keyword>
<reference evidence="2" key="2">
    <citation type="submission" date="2004-09" db="EMBL/GenBank/DDBJ databases">
        <title>Degradation of 2-aminobenzenesulfonate encoded in two vicinal operons on plasmid pSAH in Alcaligenes sp. strain O-1.</title>
        <authorList>
            <person name="Schleheck D."/>
            <person name="Cook A.M."/>
            <person name="Ruff J."/>
        </authorList>
    </citation>
    <scope>NUCLEOTIDE SEQUENCE</scope>
    <source>
        <strain evidence="2">O-1</strain>
        <plasmid evidence="2">unnamed</plasmid>
    </source>
</reference>
<dbReference type="AlphaFoldDB" id="Q3LFK9"/>
<geneLocation type="plasmid" evidence="2">
    <name>unnamed</name>
</geneLocation>
<feature type="chain" id="PRO_5004227897" evidence="1">
    <location>
        <begin position="31"/>
        <end position="118"/>
    </location>
</feature>
<proteinExistence type="predicted"/>
<dbReference type="InterPro" id="IPR006311">
    <property type="entry name" value="TAT_signal"/>
</dbReference>
<gene>
    <name evidence="2" type="primary">absT3</name>
</gene>
<keyword evidence="1" id="KW-0732">Signal</keyword>
<feature type="signal peptide" evidence="1">
    <location>
        <begin position="1"/>
        <end position="30"/>
    </location>
</feature>
<dbReference type="EMBL" id="AF109074">
    <property type="protein sequence ID" value="ABA54728.1"/>
    <property type="molecule type" value="Genomic_DNA"/>
</dbReference>
<evidence type="ECO:0000256" key="1">
    <source>
        <dbReference type="SAM" id="SignalP"/>
    </source>
</evidence>
<name>Q3LFK9_9BURK</name>